<dbReference type="EMBL" id="JBHLYQ010000190">
    <property type="protein sequence ID" value="MFC0082921.1"/>
    <property type="molecule type" value="Genomic_DNA"/>
</dbReference>
<sequence>MALRVAVVPHTHWDREWYEPFEGFRHRLVAALDQLLATMSTDPSFRCFLMDGQMAMVDDYLEVRPEMAERIRALAGAGRLSLGPWYVLADEFLPSPETHVRNLQLGLARAAAFGGAMAVGYLPDMFGHVAQMPQLLRLAGFEHAVVWRGVPRAIEASAFWWEAPDGSRVRAEYLPLGYANGAALPEDPEGLRRRFETLAEQQAPFVRGELLVMAGNDHQPPQPALGRLLADLAAEDPEGRGARLVSLPEYLQQAPVEDLPSWRGELRSGARANVLMGVLSTRVDLKQRAAEVARELERRAEPLQALFGRRPEAAAGELALAWRQVVRNAAHDSICACSVDPVTDAVLQRYAEALTVARGVAQDALADLASSLAEPGPTVVNLAARDRAGLVEATVVGENPPPHTQVLAEPAGALGLPRGLGELRLDAGSVRTLLAMLPDTAQLTEDSWVQEVNVEEDEEGLAVTVAVGPEERPASAVAGARADLLARLQRRPDATVRLRLDQPPTHRVLARVGPVPGFGWAPFAPEAPTDPVRAEALPDGGGIRLANGLLEVLVDPSEGTFALDGLAGFGRLVDGGDLGDSYNYSPPAQDRLVDRPERVELALEEDGPLRARARVIAHYTWPERAEGTSQARVGAYPVRVTSVLELRADEPWLRVRTSFENPARDHRLRVHFPLPEPAGGSVAECAFGTVARGLSAEGRPEELGLPTFPSRRFVQAGGLTVVHDGLHEYELVDLAEEDGQPVAKGLALTLLRATGMLSRVGMATRPLPAGPLTPVEGLQMVGRTVEAHYALCLAPLDPYDLADDVLVPLEVVTGLGGGTRPARGQALAVHGAEVSALRRVHGGLELRVFNPRPTPTEVRLPGRRGWLVDLRGRPLEPFTEDLPLRAFGIATLWLPDDPASVPAGAGTSA</sequence>
<proteinExistence type="predicted"/>
<dbReference type="Gene3D" id="1.20.1270.50">
    <property type="entry name" value="Glycoside hydrolase family 38, central domain"/>
    <property type="match status" value="1"/>
</dbReference>
<gene>
    <name evidence="4" type="ORF">ACFFRE_12360</name>
</gene>
<dbReference type="Proteomes" id="UP001589788">
    <property type="component" value="Unassembled WGS sequence"/>
</dbReference>
<evidence type="ECO:0000313" key="5">
    <source>
        <dbReference type="Proteomes" id="UP001589788"/>
    </source>
</evidence>
<evidence type="ECO:0000256" key="1">
    <source>
        <dbReference type="ARBA" id="ARBA00022801"/>
    </source>
</evidence>
<accession>A0ABV6C5G0</accession>
<evidence type="ECO:0000313" key="4">
    <source>
        <dbReference type="EMBL" id="MFC0082921.1"/>
    </source>
</evidence>
<keyword evidence="2" id="KW-0326">Glycosidase</keyword>
<dbReference type="SMART" id="SM00872">
    <property type="entry name" value="Alpha-mann_mid"/>
    <property type="match status" value="1"/>
</dbReference>
<name>A0ABV6C5G0_9ACTN</name>
<dbReference type="RefSeq" id="WP_377790624.1">
    <property type="nucleotide sequence ID" value="NZ_JBHLYQ010000190.1"/>
</dbReference>
<dbReference type="InterPro" id="IPR027291">
    <property type="entry name" value="Glyco_hydro_38_N_sf"/>
</dbReference>
<keyword evidence="1" id="KW-0378">Hydrolase</keyword>
<keyword evidence="5" id="KW-1185">Reference proteome</keyword>
<dbReference type="Pfam" id="PF09261">
    <property type="entry name" value="Alpha-mann_mid"/>
    <property type="match status" value="1"/>
</dbReference>
<dbReference type="PANTHER" id="PTHR46017:SF2">
    <property type="entry name" value="MANNOSYLGLYCERATE HYDROLASE"/>
    <property type="match status" value="1"/>
</dbReference>
<evidence type="ECO:0000259" key="3">
    <source>
        <dbReference type="SMART" id="SM00872"/>
    </source>
</evidence>
<dbReference type="InterPro" id="IPR015341">
    <property type="entry name" value="Glyco_hydro_38_cen"/>
</dbReference>
<dbReference type="Gene3D" id="3.20.110.10">
    <property type="entry name" value="Glycoside hydrolase 38, N terminal domain"/>
    <property type="match status" value="1"/>
</dbReference>
<comment type="caution">
    <text evidence="4">The sequence shown here is derived from an EMBL/GenBank/DDBJ whole genome shotgun (WGS) entry which is preliminary data.</text>
</comment>
<dbReference type="InterPro" id="IPR028995">
    <property type="entry name" value="Glyco_hydro_57/38_cen_sf"/>
</dbReference>
<organism evidence="4 5">
    <name type="scientific">Aciditerrimonas ferrireducens</name>
    <dbReference type="NCBI Taxonomy" id="667306"/>
    <lineage>
        <taxon>Bacteria</taxon>
        <taxon>Bacillati</taxon>
        <taxon>Actinomycetota</taxon>
        <taxon>Acidimicrobiia</taxon>
        <taxon>Acidimicrobiales</taxon>
        <taxon>Acidimicrobiaceae</taxon>
        <taxon>Aciditerrimonas</taxon>
    </lineage>
</organism>
<feature type="domain" description="Glycoside hydrolase family 38 central" evidence="3">
    <location>
        <begin position="278"/>
        <end position="350"/>
    </location>
</feature>
<dbReference type="InterPro" id="IPR011330">
    <property type="entry name" value="Glyco_hydro/deAcase_b/a-brl"/>
</dbReference>
<evidence type="ECO:0000256" key="2">
    <source>
        <dbReference type="ARBA" id="ARBA00023295"/>
    </source>
</evidence>
<reference evidence="4 5" key="1">
    <citation type="submission" date="2024-09" db="EMBL/GenBank/DDBJ databases">
        <authorList>
            <person name="Sun Q."/>
            <person name="Mori K."/>
        </authorList>
    </citation>
    <scope>NUCLEOTIDE SEQUENCE [LARGE SCALE GENOMIC DNA]</scope>
    <source>
        <strain evidence="4 5">JCM 15389</strain>
    </source>
</reference>
<dbReference type="PROSITE" id="PS50890">
    <property type="entry name" value="PUA"/>
    <property type="match status" value="1"/>
</dbReference>
<dbReference type="Gene3D" id="2.70.98.30">
    <property type="entry name" value="Golgi alpha-mannosidase II, domain 4"/>
    <property type="match status" value="1"/>
</dbReference>
<dbReference type="InterPro" id="IPR000602">
    <property type="entry name" value="Glyco_hydro_38_N"/>
</dbReference>
<dbReference type="SUPFAM" id="SSF88713">
    <property type="entry name" value="Glycoside hydrolase/deacetylase"/>
    <property type="match status" value="1"/>
</dbReference>
<dbReference type="Pfam" id="PF01074">
    <property type="entry name" value="Glyco_hydro_38N"/>
    <property type="match status" value="1"/>
</dbReference>
<protein>
    <submittedName>
        <fullName evidence="4">Alpha-mannosidase</fullName>
    </submittedName>
</protein>
<dbReference type="InterPro" id="IPR037094">
    <property type="entry name" value="Glyco_hydro_38_cen_sf"/>
</dbReference>
<dbReference type="PANTHER" id="PTHR46017">
    <property type="entry name" value="ALPHA-MANNOSIDASE 2C1"/>
    <property type="match status" value="1"/>
</dbReference>
<dbReference type="SUPFAM" id="SSF88688">
    <property type="entry name" value="Families 57/38 glycoside transferase middle domain"/>
    <property type="match status" value="1"/>
</dbReference>